<proteinExistence type="predicted"/>
<dbReference type="Gene3D" id="1.10.510.10">
    <property type="entry name" value="Transferase(Phosphotransferase) domain 1"/>
    <property type="match status" value="1"/>
</dbReference>
<sequence>MSDLAEDVSFADLPRSGGRRQRGSQGQGGGTVRVEGRFEVEPGFPLPALDQPHAHAFAAAARDQAGGRPVYALVCDPLLAPRRSLMSQLPTMGRLPLAVPLAYETVFWPPDNARRGVLILTKPEGDRVQANPQASFAPFDEDALIRKVVQPLMPALIELGARGISHRAIRADNLFFRDGARNECMLGECVSAPAALDQPSVYEPIESALALPAGRGLGSTSDDLYAFGVTLAILLRGGNPVADMTDEQIVHAKLNRGTYATLIGKQRLPLAITEALRGLLCDEPIERWGLNDLEMWANGRHLSPKQPMALTRASRPFEFNEKDYWNCRSLSAAFGYHWDEACRTLAGEELITWVHRSVGDEKRAERLALLMRGSQGGTSSEPRSDRQLARVLMALDARAPLRFRQLSARIDSLGDVLAVHYADQSIRQIFAETIGNRLVNFWFEAQPGMRPEYAVLKKGYEQLGFFLMRQRIGYGLERCLYEENEFWPCLSPLLSDAYVTRIEELLPALERLTANGLPEREPVDRHVAAFAVARMRGTPERILTALGRDDDEVVRRLGVVYLLAEVQRLVGPARLPGLAAWLGQSMAPVIESYNSREIRQTLALELQAAVDGGDLYHLALAMDDGKLRQDDERGFAAAQAEYTAIGRELAWIEQGGLTRPQFVFAKSQQIAAVAAGCLASITLLVMTMFYFG</sequence>
<dbReference type="EMBL" id="FWZX01000023">
    <property type="protein sequence ID" value="SMF60294.1"/>
    <property type="molecule type" value="Genomic_DNA"/>
</dbReference>
<evidence type="ECO:0000313" key="3">
    <source>
        <dbReference type="EMBL" id="SMF60294.1"/>
    </source>
</evidence>
<dbReference type="AlphaFoldDB" id="A0A1Y6CKA0"/>
<feature type="region of interest" description="Disordered" evidence="1">
    <location>
        <begin position="1"/>
        <end position="33"/>
    </location>
</feature>
<dbReference type="STRING" id="560819.SAMN05428998_12334"/>
<evidence type="ECO:0000256" key="2">
    <source>
        <dbReference type="SAM" id="Phobius"/>
    </source>
</evidence>
<dbReference type="Proteomes" id="UP000192917">
    <property type="component" value="Unassembled WGS sequence"/>
</dbReference>
<reference evidence="3 4" key="1">
    <citation type="submission" date="2017-04" db="EMBL/GenBank/DDBJ databases">
        <authorList>
            <person name="Afonso C.L."/>
            <person name="Miller P.J."/>
            <person name="Scott M.A."/>
            <person name="Spackman E."/>
            <person name="Goraichik I."/>
            <person name="Dimitrov K.M."/>
            <person name="Suarez D.L."/>
            <person name="Swayne D.E."/>
        </authorList>
    </citation>
    <scope>NUCLEOTIDE SEQUENCE [LARGE SCALE GENOMIC DNA]</scope>
    <source>
        <strain evidence="3 4">USBA 355</strain>
    </source>
</reference>
<name>A0A1Y6CKA0_9PROT</name>
<dbReference type="RefSeq" id="WP_085124971.1">
    <property type="nucleotide sequence ID" value="NZ_FWZX01000023.1"/>
</dbReference>
<evidence type="ECO:0000256" key="1">
    <source>
        <dbReference type="SAM" id="MobiDB-lite"/>
    </source>
</evidence>
<organism evidence="3 4">
    <name type="scientific">Tistlia consotensis USBA 355</name>
    <dbReference type="NCBI Taxonomy" id="560819"/>
    <lineage>
        <taxon>Bacteria</taxon>
        <taxon>Pseudomonadati</taxon>
        <taxon>Pseudomonadota</taxon>
        <taxon>Alphaproteobacteria</taxon>
        <taxon>Rhodospirillales</taxon>
        <taxon>Rhodovibrionaceae</taxon>
        <taxon>Tistlia</taxon>
    </lineage>
</organism>
<accession>A0A1Y6CKA0</accession>
<evidence type="ECO:0008006" key="5">
    <source>
        <dbReference type="Google" id="ProtNLM"/>
    </source>
</evidence>
<protein>
    <recommendedName>
        <fullName evidence="5">Protein kinase domain-containing protein</fullName>
    </recommendedName>
</protein>
<keyword evidence="2" id="KW-0812">Transmembrane</keyword>
<keyword evidence="4" id="KW-1185">Reference proteome</keyword>
<keyword evidence="2" id="KW-1133">Transmembrane helix</keyword>
<gene>
    <name evidence="3" type="ORF">SAMN05428998_12334</name>
</gene>
<keyword evidence="2" id="KW-0472">Membrane</keyword>
<feature type="transmembrane region" description="Helical" evidence="2">
    <location>
        <begin position="670"/>
        <end position="691"/>
    </location>
</feature>
<evidence type="ECO:0000313" key="4">
    <source>
        <dbReference type="Proteomes" id="UP000192917"/>
    </source>
</evidence>
<dbReference type="SUPFAM" id="SSF56112">
    <property type="entry name" value="Protein kinase-like (PK-like)"/>
    <property type="match status" value="1"/>
</dbReference>
<dbReference type="InterPro" id="IPR011009">
    <property type="entry name" value="Kinase-like_dom_sf"/>
</dbReference>